<gene>
    <name evidence="3" type="ORF">TRAPUB_11174</name>
</gene>
<reference evidence="3 4" key="1">
    <citation type="submission" date="2016-10" db="EMBL/GenBank/DDBJ databases">
        <title>Genome sequence of the basidiomycete white-rot fungus Trametes pubescens.</title>
        <authorList>
            <person name="Makela M.R."/>
            <person name="Granchi Z."/>
            <person name="Peng M."/>
            <person name="De Vries R.P."/>
            <person name="Grigoriev I."/>
            <person name="Riley R."/>
            <person name="Hilden K."/>
        </authorList>
    </citation>
    <scope>NUCLEOTIDE SEQUENCE [LARGE SCALE GENOMIC DNA]</scope>
    <source>
        <strain evidence="3 4">FBCC735</strain>
    </source>
</reference>
<evidence type="ECO:0000256" key="1">
    <source>
        <dbReference type="ARBA" id="ARBA00009995"/>
    </source>
</evidence>
<comment type="similarity">
    <text evidence="1">Belongs to the UDP-glycosyltransferase family.</text>
</comment>
<dbReference type="GO" id="GO:0035251">
    <property type="term" value="F:UDP-glucosyltransferase activity"/>
    <property type="evidence" value="ECO:0007669"/>
    <property type="project" value="TreeGrafter"/>
</dbReference>
<dbReference type="CDD" id="cd03784">
    <property type="entry name" value="GT1_Gtf-like"/>
    <property type="match status" value="1"/>
</dbReference>
<evidence type="ECO:0000313" key="3">
    <source>
        <dbReference type="EMBL" id="OJT12307.1"/>
    </source>
</evidence>
<protein>
    <submittedName>
        <fullName evidence="3">UDP-glycosyltransferase 73E1</fullName>
    </submittedName>
</protein>
<evidence type="ECO:0000313" key="4">
    <source>
        <dbReference type="Proteomes" id="UP000184267"/>
    </source>
</evidence>
<dbReference type="Gene3D" id="3.40.50.2000">
    <property type="entry name" value="Glycogen Phosphorylase B"/>
    <property type="match status" value="2"/>
</dbReference>
<name>A0A1M2VXH6_TRAPU</name>
<dbReference type="SUPFAM" id="SSF53756">
    <property type="entry name" value="UDP-Glycosyltransferase/glycogen phosphorylase"/>
    <property type="match status" value="1"/>
</dbReference>
<dbReference type="PANTHER" id="PTHR48047">
    <property type="entry name" value="GLYCOSYLTRANSFERASE"/>
    <property type="match status" value="1"/>
</dbReference>
<dbReference type="OrthoDB" id="5835829at2759"/>
<dbReference type="STRING" id="154538.A0A1M2VXH6"/>
<dbReference type="AlphaFoldDB" id="A0A1M2VXH6"/>
<dbReference type="EMBL" id="MNAD01000495">
    <property type="protein sequence ID" value="OJT12307.1"/>
    <property type="molecule type" value="Genomic_DNA"/>
</dbReference>
<proteinExistence type="inferred from homology"/>
<keyword evidence="2 3" id="KW-0808">Transferase</keyword>
<accession>A0A1M2VXH6</accession>
<dbReference type="Proteomes" id="UP000184267">
    <property type="component" value="Unassembled WGS sequence"/>
</dbReference>
<evidence type="ECO:0000256" key="2">
    <source>
        <dbReference type="ARBA" id="ARBA00022679"/>
    </source>
</evidence>
<dbReference type="InterPro" id="IPR002213">
    <property type="entry name" value="UDP_glucos_trans"/>
</dbReference>
<sequence>MSTAPKHIVAFPYQAWGHARPLINLAARLVKMRNINVTMLSTDLFYDRAVAELARSFVPGEEEFAKRIRVVSLSSTNPRAINGIDDSFKGLWTSIANGEAVTCSKTGTQFAALPPPQAVIIDFFAIQPIRAIRKLSGNSVKIYSWIAGSTYALFYVFGPEKLGGRGDINVKVLAEIERTGRPFDEVANEIIFEPKGEVVKVPALPPMYDYEYYPQDFPFPEELATGLFPYVHKTLEVCDGAFLITAEPYEPEAVAAVRGWYAETGRPVYVCGPLLPPTSATATAKEKQQSKEAIEISEFLDTTLKTSGEKSLLYISFGSIFWPVKSPENIWAFLDVVMERNIPFILSHASPIATVPDEIKEKVKAYGKGILSPWSPQQTILEHPVTGWFLAHGGHNGVTESICAGVPFILWPFGGDQPMNAVHISEQLKVGYELIEVRTGTAGRHTIYRNGRTPSGTIEAIKDEARDVLAKAYGPDGAEKRQRLVALQHAITHEWEEGGAALRDVKAFLENL</sequence>
<keyword evidence="4" id="KW-1185">Reference proteome</keyword>
<dbReference type="Pfam" id="PF00201">
    <property type="entry name" value="UDPGT"/>
    <property type="match status" value="1"/>
</dbReference>
<dbReference type="OMA" id="ITHEWEE"/>
<organism evidence="3 4">
    <name type="scientific">Trametes pubescens</name>
    <name type="common">White-rot fungus</name>
    <dbReference type="NCBI Taxonomy" id="154538"/>
    <lineage>
        <taxon>Eukaryota</taxon>
        <taxon>Fungi</taxon>
        <taxon>Dikarya</taxon>
        <taxon>Basidiomycota</taxon>
        <taxon>Agaricomycotina</taxon>
        <taxon>Agaricomycetes</taxon>
        <taxon>Polyporales</taxon>
        <taxon>Polyporaceae</taxon>
        <taxon>Trametes</taxon>
    </lineage>
</organism>
<comment type="caution">
    <text evidence="3">The sequence shown here is derived from an EMBL/GenBank/DDBJ whole genome shotgun (WGS) entry which is preliminary data.</text>
</comment>